<feature type="transmembrane region" description="Helical" evidence="1">
    <location>
        <begin position="20"/>
        <end position="43"/>
    </location>
</feature>
<reference evidence="2 3" key="1">
    <citation type="submission" date="2024-09" db="EMBL/GenBank/DDBJ databases">
        <title>Chromosome-scale assembly of Riccia fluitans.</title>
        <authorList>
            <person name="Paukszto L."/>
            <person name="Sawicki J."/>
            <person name="Karawczyk K."/>
            <person name="Piernik-Szablinska J."/>
            <person name="Szczecinska M."/>
            <person name="Mazdziarz M."/>
        </authorList>
    </citation>
    <scope>NUCLEOTIDE SEQUENCE [LARGE SCALE GENOMIC DNA]</scope>
    <source>
        <strain evidence="2">Rf_01</strain>
        <tissue evidence="2">Aerial parts of the thallus</tissue>
    </source>
</reference>
<dbReference type="EMBL" id="JBHFFA010000005">
    <property type="protein sequence ID" value="KAL2624381.1"/>
    <property type="molecule type" value="Genomic_DNA"/>
</dbReference>
<keyword evidence="1" id="KW-0472">Membrane</keyword>
<protein>
    <submittedName>
        <fullName evidence="2">Uncharacterized protein</fullName>
    </submittedName>
</protein>
<comment type="caution">
    <text evidence="2">The sequence shown here is derived from an EMBL/GenBank/DDBJ whole genome shotgun (WGS) entry which is preliminary data.</text>
</comment>
<dbReference type="Gene3D" id="3.60.21.10">
    <property type="match status" value="1"/>
</dbReference>
<organism evidence="2 3">
    <name type="scientific">Riccia fluitans</name>
    <dbReference type="NCBI Taxonomy" id="41844"/>
    <lineage>
        <taxon>Eukaryota</taxon>
        <taxon>Viridiplantae</taxon>
        <taxon>Streptophyta</taxon>
        <taxon>Embryophyta</taxon>
        <taxon>Marchantiophyta</taxon>
        <taxon>Marchantiopsida</taxon>
        <taxon>Marchantiidae</taxon>
        <taxon>Marchantiales</taxon>
        <taxon>Ricciaceae</taxon>
        <taxon>Riccia</taxon>
    </lineage>
</organism>
<evidence type="ECO:0000313" key="3">
    <source>
        <dbReference type="Proteomes" id="UP001605036"/>
    </source>
</evidence>
<keyword evidence="3" id="KW-1185">Reference proteome</keyword>
<proteinExistence type="predicted"/>
<keyword evidence="1" id="KW-1133">Transmembrane helix</keyword>
<gene>
    <name evidence="2" type="ORF">R1flu_008626</name>
</gene>
<name>A0ABD1YC67_9MARC</name>
<dbReference type="InterPro" id="IPR029052">
    <property type="entry name" value="Metallo-depent_PP-like"/>
</dbReference>
<sequence>MQMIHEVASELLNAPYEVLTWNNAFTIFFCGLLGTPAAFHLILSSGYQYPVSKVKYDIESGQCTPEVDGTAPIYVVIGDGGNIE</sequence>
<dbReference type="Proteomes" id="UP001605036">
    <property type="component" value="Unassembled WGS sequence"/>
</dbReference>
<dbReference type="AlphaFoldDB" id="A0ABD1YC67"/>
<evidence type="ECO:0000256" key="1">
    <source>
        <dbReference type="SAM" id="Phobius"/>
    </source>
</evidence>
<accession>A0ABD1YC67</accession>
<keyword evidence="1" id="KW-0812">Transmembrane</keyword>
<evidence type="ECO:0000313" key="2">
    <source>
        <dbReference type="EMBL" id="KAL2624381.1"/>
    </source>
</evidence>